<organism evidence="1 2">
    <name type="scientific">Taklimakanibacter albus</name>
    <dbReference type="NCBI Taxonomy" id="2800327"/>
    <lineage>
        <taxon>Bacteria</taxon>
        <taxon>Pseudomonadati</taxon>
        <taxon>Pseudomonadota</taxon>
        <taxon>Alphaproteobacteria</taxon>
        <taxon>Hyphomicrobiales</taxon>
        <taxon>Aestuariivirgaceae</taxon>
        <taxon>Taklimakanibacter</taxon>
    </lineage>
</organism>
<evidence type="ECO:0000313" key="2">
    <source>
        <dbReference type="Proteomes" id="UP000616151"/>
    </source>
</evidence>
<dbReference type="Proteomes" id="UP000616151">
    <property type="component" value="Unassembled WGS sequence"/>
</dbReference>
<comment type="caution">
    <text evidence="1">The sequence shown here is derived from an EMBL/GenBank/DDBJ whole genome shotgun (WGS) entry which is preliminary data.</text>
</comment>
<keyword evidence="2" id="KW-1185">Reference proteome</keyword>
<reference evidence="1" key="1">
    <citation type="submission" date="2021-01" db="EMBL/GenBank/DDBJ databases">
        <authorList>
            <person name="Sun Q."/>
        </authorList>
    </citation>
    <scope>NUCLEOTIDE SEQUENCE</scope>
    <source>
        <strain evidence="1">YIM B02566</strain>
    </source>
</reference>
<proteinExistence type="predicted"/>
<sequence>MAEDGKLMGFGIFEGVWRTITGTVVGSTEVDLGNDGVISLRLKRKDDLLYAVLVSKSSGGTHYYPMDMSDLRNFEAVLRATKMQLEPLRLDELARESARDMMRLGILERIWRRVIDTPLWREDVRISGGAKISFRIRNRLKRRFEIVVGTGEATAHMRAGRHELELLEEALVATRTAIESSRNPAQSAVV</sequence>
<gene>
    <name evidence="1" type="ORF">JHL16_23910</name>
</gene>
<protein>
    <submittedName>
        <fullName evidence="1">Uncharacterized protein</fullName>
    </submittedName>
</protein>
<accession>A0ACC5R9W1</accession>
<dbReference type="EMBL" id="JAENHL010000008">
    <property type="protein sequence ID" value="MBK1869427.1"/>
    <property type="molecule type" value="Genomic_DNA"/>
</dbReference>
<evidence type="ECO:0000313" key="1">
    <source>
        <dbReference type="EMBL" id="MBK1869427.1"/>
    </source>
</evidence>
<name>A0ACC5R9W1_9HYPH</name>